<comment type="caution">
    <text evidence="3">The sequence shown here is derived from an EMBL/GenBank/DDBJ whole genome shotgun (WGS) entry which is preliminary data.</text>
</comment>
<feature type="domain" description="Solute-binding protein family 5" evidence="2">
    <location>
        <begin position="112"/>
        <end position="501"/>
    </location>
</feature>
<keyword evidence="1" id="KW-0732">Signal</keyword>
<feature type="signal peptide" evidence="1">
    <location>
        <begin position="1"/>
        <end position="20"/>
    </location>
</feature>
<dbReference type="PROSITE" id="PS51257">
    <property type="entry name" value="PROKAR_LIPOPROTEIN"/>
    <property type="match status" value="1"/>
</dbReference>
<proteinExistence type="predicted"/>
<protein>
    <submittedName>
        <fullName evidence="3">Oligopeptide-binding protein AppA</fullName>
    </submittedName>
</protein>
<keyword evidence="4" id="KW-1185">Reference proteome</keyword>
<dbReference type="EMBL" id="LZZM01000043">
    <property type="protein sequence ID" value="OOM81881.1"/>
    <property type="molecule type" value="Genomic_DNA"/>
</dbReference>
<dbReference type="InterPro" id="IPR030678">
    <property type="entry name" value="Peptide/Ni-bd"/>
</dbReference>
<reference evidence="3 4" key="1">
    <citation type="submission" date="2016-05" db="EMBL/GenBank/DDBJ databases">
        <title>Microbial solvent formation.</title>
        <authorList>
            <person name="Poehlein A."/>
            <person name="Montoya Solano J.D."/>
            <person name="Flitsch S."/>
            <person name="Krabben P."/>
            <person name="Duerre P."/>
            <person name="Daniel R."/>
        </authorList>
    </citation>
    <scope>NUCLEOTIDE SEQUENCE [LARGE SCALE GENOMIC DNA]</scope>
    <source>
        <strain evidence="3 4">DSM 2619</strain>
    </source>
</reference>
<dbReference type="InterPro" id="IPR000914">
    <property type="entry name" value="SBP_5_dom"/>
</dbReference>
<evidence type="ECO:0000313" key="4">
    <source>
        <dbReference type="Proteomes" id="UP000190890"/>
    </source>
</evidence>
<dbReference type="Proteomes" id="UP000190890">
    <property type="component" value="Unassembled WGS sequence"/>
</dbReference>
<sequence length="578" mass="64153">MKFKKLLVTLSVILAVSMLAGCGQGASTTTATNGGEKTAEKTDLSSKIVTTYEAKDMSKNPDAAKNRKDTLIIGTTAPDGLLNALYLGESAYDAYIIEAMYAPLMAPTKNGEIEDWLTESHSVSEDGLTYTFKIKKDANWSDGTPITAKDIEFSIRVCCDSSYTGSLDYTTGRVKIKGSADYKAGKATSISGMKIVDDKNISITLDEKSSSALYVLGGTVPVPEAYYSKYYKQGNTDGLKETYTRPGPASGPYKFVNYKEGQEVDLEANDKCVLGVPKVKNLIYKVCTDDTKVSMLQSGDIDLTDVTVGTDNVESLEGLGFAGYQLFPTNGYGYMAFNEAKPQFKDKAVRQALATALNREKIASSVYNKYAHVINVPQSQVSWVYAEGKNDYKYDLEKAKKMLDDAGWKEGSDGIREKDGVKLAINFTGTSNNPVVDSILSVATEDWKTLGVKFTSEKMDFTSMRQKQKGGDWDMLFMAWSLIADPNDMDIYSTKGSQNKTNYSNPKLDEIYKKISAELDKDKLKELYKELYTEINEDLPYIYMYQRSDMWGYNGRVKGLETSPYVDYTYNLQKIILE</sequence>
<dbReference type="GO" id="GO:1904680">
    <property type="term" value="F:peptide transmembrane transporter activity"/>
    <property type="evidence" value="ECO:0007669"/>
    <property type="project" value="TreeGrafter"/>
</dbReference>
<dbReference type="Gene3D" id="3.90.76.10">
    <property type="entry name" value="Dipeptide-binding Protein, Domain 1"/>
    <property type="match status" value="1"/>
</dbReference>
<evidence type="ECO:0000256" key="1">
    <source>
        <dbReference type="SAM" id="SignalP"/>
    </source>
</evidence>
<dbReference type="Pfam" id="PF00496">
    <property type="entry name" value="SBP_bac_5"/>
    <property type="match status" value="1"/>
</dbReference>
<dbReference type="PIRSF" id="PIRSF002741">
    <property type="entry name" value="MppA"/>
    <property type="match status" value="1"/>
</dbReference>
<gene>
    <name evidence="3" type="primary">appA_2</name>
    <name evidence="3" type="ORF">CLPUN_07430</name>
</gene>
<dbReference type="SUPFAM" id="SSF53850">
    <property type="entry name" value="Periplasmic binding protein-like II"/>
    <property type="match status" value="1"/>
</dbReference>
<dbReference type="OrthoDB" id="9772924at2"/>
<evidence type="ECO:0000313" key="3">
    <source>
        <dbReference type="EMBL" id="OOM81881.1"/>
    </source>
</evidence>
<evidence type="ECO:0000259" key="2">
    <source>
        <dbReference type="Pfam" id="PF00496"/>
    </source>
</evidence>
<dbReference type="PANTHER" id="PTHR30290">
    <property type="entry name" value="PERIPLASMIC BINDING COMPONENT OF ABC TRANSPORTER"/>
    <property type="match status" value="1"/>
</dbReference>
<accession>A0A1S8TVZ1</accession>
<dbReference type="GO" id="GO:0015833">
    <property type="term" value="P:peptide transport"/>
    <property type="evidence" value="ECO:0007669"/>
    <property type="project" value="TreeGrafter"/>
</dbReference>
<name>A0A1S8TVZ1_9CLOT</name>
<dbReference type="Gene3D" id="3.10.105.10">
    <property type="entry name" value="Dipeptide-binding Protein, Domain 3"/>
    <property type="match status" value="1"/>
</dbReference>
<dbReference type="Gene3D" id="3.40.190.10">
    <property type="entry name" value="Periplasmic binding protein-like II"/>
    <property type="match status" value="1"/>
</dbReference>
<feature type="chain" id="PRO_5038829339" evidence="1">
    <location>
        <begin position="21"/>
        <end position="578"/>
    </location>
</feature>
<dbReference type="GO" id="GO:0042597">
    <property type="term" value="C:periplasmic space"/>
    <property type="evidence" value="ECO:0007669"/>
    <property type="project" value="UniProtKB-ARBA"/>
</dbReference>
<dbReference type="GO" id="GO:0043190">
    <property type="term" value="C:ATP-binding cassette (ABC) transporter complex"/>
    <property type="evidence" value="ECO:0007669"/>
    <property type="project" value="InterPro"/>
</dbReference>
<dbReference type="InterPro" id="IPR039424">
    <property type="entry name" value="SBP_5"/>
</dbReference>
<organism evidence="3 4">
    <name type="scientific">Clostridium puniceum</name>
    <dbReference type="NCBI Taxonomy" id="29367"/>
    <lineage>
        <taxon>Bacteria</taxon>
        <taxon>Bacillati</taxon>
        <taxon>Bacillota</taxon>
        <taxon>Clostridia</taxon>
        <taxon>Eubacteriales</taxon>
        <taxon>Clostridiaceae</taxon>
        <taxon>Clostridium</taxon>
    </lineage>
</organism>
<dbReference type="RefSeq" id="WP_077846024.1">
    <property type="nucleotide sequence ID" value="NZ_LZZM01000043.1"/>
</dbReference>
<dbReference type="AlphaFoldDB" id="A0A1S8TVZ1"/>
<dbReference type="PANTHER" id="PTHR30290:SF81">
    <property type="entry name" value="OLIGOPEPTIDE-BINDING PROTEIN OPPA"/>
    <property type="match status" value="1"/>
</dbReference>
<dbReference type="STRING" id="29367.CLPUN_07430"/>